<dbReference type="InterPro" id="IPR036388">
    <property type="entry name" value="WH-like_DNA-bd_sf"/>
</dbReference>
<gene>
    <name evidence="2" type="ORF">EYF88_04820</name>
</gene>
<dbReference type="Pfam" id="PF13404">
    <property type="entry name" value="HTH_AsnC-type"/>
    <property type="match status" value="1"/>
</dbReference>
<feature type="domain" description="HTH asnC-type" evidence="1">
    <location>
        <begin position="20"/>
        <end position="56"/>
    </location>
</feature>
<dbReference type="EMBL" id="SIRL01000002">
    <property type="protein sequence ID" value="TBN52355.1"/>
    <property type="molecule type" value="Genomic_DNA"/>
</dbReference>
<proteinExistence type="predicted"/>
<reference evidence="2 3" key="1">
    <citation type="submission" date="2019-02" db="EMBL/GenBank/DDBJ databases">
        <authorList>
            <person name="Zhang G."/>
        </authorList>
    </citation>
    <scope>NUCLEOTIDE SEQUENCE [LARGE SCALE GENOMIC DNA]</scope>
    <source>
        <strain evidence="2 3">CMB17</strain>
    </source>
</reference>
<dbReference type="Proteomes" id="UP000292859">
    <property type="component" value="Unassembled WGS sequence"/>
</dbReference>
<organism evidence="2 3">
    <name type="scientific">Paracoccus sediminis</name>
    <dbReference type="NCBI Taxonomy" id="1214787"/>
    <lineage>
        <taxon>Bacteria</taxon>
        <taxon>Pseudomonadati</taxon>
        <taxon>Pseudomonadota</taxon>
        <taxon>Alphaproteobacteria</taxon>
        <taxon>Rhodobacterales</taxon>
        <taxon>Paracoccaceae</taxon>
        <taxon>Paracoccus</taxon>
    </lineage>
</organism>
<name>A0ABY1YLU4_9RHOB</name>
<protein>
    <submittedName>
        <fullName evidence="2">AsnC family protein</fullName>
    </submittedName>
</protein>
<dbReference type="Gene3D" id="1.10.10.10">
    <property type="entry name" value="Winged helix-like DNA-binding domain superfamily/Winged helix DNA-binding domain"/>
    <property type="match status" value="1"/>
</dbReference>
<keyword evidence="3" id="KW-1185">Reference proteome</keyword>
<evidence type="ECO:0000259" key="1">
    <source>
        <dbReference type="Pfam" id="PF13404"/>
    </source>
</evidence>
<evidence type="ECO:0000313" key="3">
    <source>
        <dbReference type="Proteomes" id="UP000292859"/>
    </source>
</evidence>
<comment type="caution">
    <text evidence="2">The sequence shown here is derived from an EMBL/GenBank/DDBJ whole genome shotgun (WGS) entry which is preliminary data.</text>
</comment>
<accession>A0ABY1YLU4</accession>
<sequence length="62" mass="6780">MKPGREHGFGRCDKTAARPDLIDRKIAAAVMKDASRPIAQTADRAGLSQTPCWKRIPSSWAS</sequence>
<dbReference type="InterPro" id="IPR000485">
    <property type="entry name" value="AsnC-type_HTH_dom"/>
</dbReference>
<evidence type="ECO:0000313" key="2">
    <source>
        <dbReference type="EMBL" id="TBN52355.1"/>
    </source>
</evidence>